<sequence length="289" mass="32146">MGFQETTAAEVLEKLLTEQWVGTLSPESSDIRIHVQEGRIAAVRGHKQLGDVAVELGYLTPRQLQQALQAGGQLGRTLLHSNLLKPHQLQHCLYQQAREALAFLRTLPPTKYIFAPDDRLPLPIAGLTLKDIKIVEPSEATLPYGMIYRLGACSTSIYLSPEAWELARWLNGRRTIARALQISRLGKAEGEKAAGELLNAGVLEPSAIAGFKTLVIRLKPFSEARQMPASIHANLFLRHMQGEKTVQEIVDRLNYPLEEAALLVTNLHRDGITEVVSGHEAMRRLLEEF</sequence>
<evidence type="ECO:0000313" key="2">
    <source>
        <dbReference type="Proteomes" id="UP000007718"/>
    </source>
</evidence>
<dbReference type="eggNOG" id="ENOG50344DI">
    <property type="taxonomic scope" value="Bacteria"/>
</dbReference>
<reference evidence="1 2" key="2">
    <citation type="journal article" date="2012" name="Stand. Genomic Sci.">
        <title>Complete genome sequence of the orange-red pigmented, radioresistant Deinococcus proteolyticus type strain (MRP(T)).</title>
        <authorList>
            <person name="Copeland A."/>
            <person name="Zeytun A."/>
            <person name="Yassawong M."/>
            <person name="Nolan M."/>
            <person name="Lucas S."/>
            <person name="Hammon N."/>
            <person name="Deshpande S."/>
            <person name="Cheng J.F."/>
            <person name="Han C."/>
            <person name="Tapia R."/>
            <person name="Goodwin L.A."/>
            <person name="Pitluck S."/>
            <person name="Mavromatis K."/>
            <person name="Liolios K."/>
            <person name="Pagani I."/>
            <person name="Ivanova N."/>
            <person name="Mikhailova N."/>
            <person name="Pati A."/>
            <person name="Chen A."/>
            <person name="Palaniappan K."/>
            <person name="Land M."/>
            <person name="Hauser L."/>
            <person name="Jeffries C.D."/>
            <person name="Brambilla E.M."/>
            <person name="Rohde M."/>
            <person name="Sikorski J."/>
            <person name="Pukall R."/>
            <person name="Goker M."/>
            <person name="Detter J.C."/>
            <person name="Woyke T."/>
            <person name="Bristow J."/>
            <person name="Eisen J.A."/>
            <person name="Markowitz V."/>
            <person name="Hugenholtz P."/>
            <person name="Kyrpides N.C."/>
            <person name="Klenk H.P."/>
            <person name="Lapidus A."/>
        </authorList>
    </citation>
    <scope>NUCLEOTIDE SEQUENCE [LARGE SCALE GENOMIC DNA]</scope>
    <source>
        <strain evidence="2">ATCC 35074 / DSM 20540 / JCM 6276 / NBRC 101906 / NCIMB 13154 / VKM Ac-1939 / CCM 2703 / MRP</strain>
    </source>
</reference>
<accession>F0RLW4</accession>
<dbReference type="Proteomes" id="UP000007718">
    <property type="component" value="Chromosome"/>
</dbReference>
<organism evidence="1 2">
    <name type="scientific">Deinococcus proteolyticus (strain ATCC 35074 / DSM 20540 / JCM 6276 / NBRC 101906 / NCIMB 13154 / VKM Ac-1939 / CCM 2703 / MRP)</name>
    <dbReference type="NCBI Taxonomy" id="693977"/>
    <lineage>
        <taxon>Bacteria</taxon>
        <taxon>Thermotogati</taxon>
        <taxon>Deinococcota</taxon>
        <taxon>Deinococci</taxon>
        <taxon>Deinococcales</taxon>
        <taxon>Deinococcaceae</taxon>
        <taxon>Deinococcus</taxon>
    </lineage>
</organism>
<evidence type="ECO:0000313" key="1">
    <source>
        <dbReference type="EMBL" id="ADY26974.1"/>
    </source>
</evidence>
<reference evidence="2" key="1">
    <citation type="submission" date="2011-02" db="EMBL/GenBank/DDBJ databases">
        <title>The complete sequence of chromosome of Deinococcus proteolyticus DSM 20540.</title>
        <authorList>
            <consortium name="US DOE Joint Genome Institute (JGI-PGF)"/>
            <person name="Lucas S."/>
            <person name="Copeland A."/>
            <person name="Lapidus A."/>
            <person name="Bruce D."/>
            <person name="Goodwin L."/>
            <person name="Pitluck S."/>
            <person name="Kyrpides N."/>
            <person name="Mavromatis K."/>
            <person name="Pagani I."/>
            <person name="Ivanova N."/>
            <person name="Ovchinnikova G."/>
            <person name="Zeytun A."/>
            <person name="Detter J.C."/>
            <person name="Han C."/>
            <person name="Land M."/>
            <person name="Hauser L."/>
            <person name="Markowitz V."/>
            <person name="Cheng J.-F."/>
            <person name="Hugenholtz P."/>
            <person name="Woyke T."/>
            <person name="Wu D."/>
            <person name="Pukall R."/>
            <person name="Steenblock K."/>
            <person name="Brambilla E."/>
            <person name="Klenk H.-P."/>
            <person name="Eisen J.A."/>
        </authorList>
    </citation>
    <scope>NUCLEOTIDE SEQUENCE [LARGE SCALE GENOMIC DNA]</scope>
    <source>
        <strain evidence="2">ATCC 35074 / DSM 20540 / JCM 6276 / NBRC 101906 / NCIMB 13154 / VKM Ac-1939 / CCM 2703 / MRP</strain>
    </source>
</reference>
<dbReference type="HOGENOM" id="CLU_899320_0_0_0"/>
<gene>
    <name evidence="1" type="ordered locus">Deipr_1842</name>
</gene>
<evidence type="ECO:0008006" key="3">
    <source>
        <dbReference type="Google" id="ProtNLM"/>
    </source>
</evidence>
<proteinExistence type="predicted"/>
<name>F0RLW4_DEIPM</name>
<dbReference type="InterPro" id="IPR037257">
    <property type="entry name" value="T2SS_E_N_sf"/>
</dbReference>
<dbReference type="SUPFAM" id="SSF160246">
    <property type="entry name" value="EspE N-terminal domain-like"/>
    <property type="match status" value="1"/>
</dbReference>
<dbReference type="EMBL" id="CP002536">
    <property type="protein sequence ID" value="ADY26974.1"/>
    <property type="molecule type" value="Genomic_DNA"/>
</dbReference>
<keyword evidence="2" id="KW-1185">Reference proteome</keyword>
<dbReference type="KEGG" id="dpt:Deipr_1842"/>
<protein>
    <recommendedName>
        <fullName evidence="3">DUF4388 domain-containing protein</fullName>
    </recommendedName>
</protein>
<dbReference type="AlphaFoldDB" id="F0RLW4"/>